<dbReference type="AlphaFoldDB" id="A0A409XM33"/>
<accession>A0A409XM33</accession>
<evidence type="ECO:0000313" key="3">
    <source>
        <dbReference type="Proteomes" id="UP000283269"/>
    </source>
</evidence>
<dbReference type="OrthoDB" id="3020297at2759"/>
<comment type="caution">
    <text evidence="2">The sequence shown here is derived from an EMBL/GenBank/DDBJ whole genome shotgun (WGS) entry which is preliminary data.</text>
</comment>
<evidence type="ECO:0000256" key="1">
    <source>
        <dbReference type="SAM" id="MobiDB-lite"/>
    </source>
</evidence>
<feature type="compositionally biased region" description="Low complexity" evidence="1">
    <location>
        <begin position="43"/>
        <end position="61"/>
    </location>
</feature>
<gene>
    <name evidence="2" type="ORF">CVT25_013234</name>
</gene>
<feature type="region of interest" description="Disordered" evidence="1">
    <location>
        <begin position="1"/>
        <end position="72"/>
    </location>
</feature>
<dbReference type="Proteomes" id="UP000283269">
    <property type="component" value="Unassembled WGS sequence"/>
</dbReference>
<organism evidence="2 3">
    <name type="scientific">Psilocybe cyanescens</name>
    <dbReference type="NCBI Taxonomy" id="93625"/>
    <lineage>
        <taxon>Eukaryota</taxon>
        <taxon>Fungi</taxon>
        <taxon>Dikarya</taxon>
        <taxon>Basidiomycota</taxon>
        <taxon>Agaricomycotina</taxon>
        <taxon>Agaricomycetes</taxon>
        <taxon>Agaricomycetidae</taxon>
        <taxon>Agaricales</taxon>
        <taxon>Agaricineae</taxon>
        <taxon>Strophariaceae</taxon>
        <taxon>Psilocybe</taxon>
    </lineage>
</organism>
<dbReference type="InParanoid" id="A0A409XM33"/>
<protein>
    <submittedName>
        <fullName evidence="2">Uncharacterized protein</fullName>
    </submittedName>
</protein>
<dbReference type="EMBL" id="NHYD01001257">
    <property type="protein sequence ID" value="PPQ91756.1"/>
    <property type="molecule type" value="Genomic_DNA"/>
</dbReference>
<reference evidence="2 3" key="1">
    <citation type="journal article" date="2018" name="Evol. Lett.">
        <title>Horizontal gene cluster transfer increased hallucinogenic mushroom diversity.</title>
        <authorList>
            <person name="Reynolds H.T."/>
            <person name="Vijayakumar V."/>
            <person name="Gluck-Thaler E."/>
            <person name="Korotkin H.B."/>
            <person name="Matheny P.B."/>
            <person name="Slot J.C."/>
        </authorList>
    </citation>
    <scope>NUCLEOTIDE SEQUENCE [LARGE SCALE GENOMIC DNA]</scope>
    <source>
        <strain evidence="2 3">2631</strain>
    </source>
</reference>
<keyword evidence="3" id="KW-1185">Reference proteome</keyword>
<sequence length="115" mass="12433">MPPRKGGHPAIPTAVPAARDGASKRTNIFPIQPGPPVTPTQPGPHSASPGEEFPEPSSTSSDESKSQGPKKIIPIIVSPIKRRHNAPAINRQTDLQVWGMSDDDILGVWFNYYNM</sequence>
<name>A0A409XM33_PSICY</name>
<evidence type="ECO:0000313" key="2">
    <source>
        <dbReference type="EMBL" id="PPQ91756.1"/>
    </source>
</evidence>
<feature type="compositionally biased region" description="Pro residues" evidence="1">
    <location>
        <begin position="32"/>
        <end position="42"/>
    </location>
</feature>
<proteinExistence type="predicted"/>